<dbReference type="Pfam" id="PF04422">
    <property type="entry name" value="FrhB_FdhB_N"/>
    <property type="match status" value="1"/>
</dbReference>
<proteinExistence type="predicted"/>
<dbReference type="EMBL" id="JBBMFE010000003">
    <property type="protein sequence ID" value="MEQ2471949.1"/>
    <property type="molecule type" value="Genomic_DNA"/>
</dbReference>
<feature type="domain" description="Coenzyme F420 hydrogenase/dehydrogenase beta subunit N-terminal" evidence="1">
    <location>
        <begin position="3"/>
        <end position="71"/>
    </location>
</feature>
<dbReference type="InterPro" id="IPR052977">
    <property type="entry name" value="Polyferredoxin-like_ET"/>
</dbReference>
<dbReference type="PANTHER" id="PTHR43193">
    <property type="match status" value="1"/>
</dbReference>
<dbReference type="RefSeq" id="WP_349164106.1">
    <property type="nucleotide sequence ID" value="NZ_JBBMFE010000003.1"/>
</dbReference>
<evidence type="ECO:0000313" key="4">
    <source>
        <dbReference type="Proteomes" id="UP001438008"/>
    </source>
</evidence>
<keyword evidence="4" id="KW-1185">Reference proteome</keyword>
<dbReference type="InterPro" id="IPR007525">
    <property type="entry name" value="FrhB_FdhB_C"/>
</dbReference>
<dbReference type="PANTHER" id="PTHR43193:SF2">
    <property type="entry name" value="POLYFERREDOXIN PROTEIN FWDF"/>
    <property type="match status" value="1"/>
</dbReference>
<gene>
    <name evidence="3" type="ORF">WMO29_05515</name>
</gene>
<protein>
    <submittedName>
        <fullName evidence="3">Coenzyme F420 hydrogenase/dehydrogenase, beta subunit C-terminal domain</fullName>
    </submittedName>
</protein>
<accession>A0ABV1FGY7</accession>
<feature type="domain" description="Coenzyme F420 hydrogenase/dehydrogenase beta subunit C-terminal" evidence="2">
    <location>
        <begin position="89"/>
        <end position="249"/>
    </location>
</feature>
<reference evidence="3 4" key="1">
    <citation type="submission" date="2024-03" db="EMBL/GenBank/DDBJ databases">
        <title>Human intestinal bacterial collection.</title>
        <authorList>
            <person name="Pauvert C."/>
            <person name="Hitch T.C.A."/>
            <person name="Clavel T."/>
        </authorList>
    </citation>
    <scope>NUCLEOTIDE SEQUENCE [LARGE SCALE GENOMIC DNA]</scope>
    <source>
        <strain evidence="3 4">CLA-AA-H132</strain>
    </source>
</reference>
<dbReference type="Proteomes" id="UP001438008">
    <property type="component" value="Unassembled WGS sequence"/>
</dbReference>
<evidence type="ECO:0000313" key="3">
    <source>
        <dbReference type="EMBL" id="MEQ2471949.1"/>
    </source>
</evidence>
<name>A0ABV1FGY7_9FIRM</name>
<dbReference type="InterPro" id="IPR007516">
    <property type="entry name" value="Co_F420_Hydgase/DH_bsu_N"/>
</dbReference>
<comment type="caution">
    <text evidence="3">The sequence shown here is derived from an EMBL/GenBank/DDBJ whole genome shotgun (WGS) entry which is preliminary data.</text>
</comment>
<dbReference type="Pfam" id="PF04432">
    <property type="entry name" value="FrhB_FdhB_C"/>
    <property type="match status" value="1"/>
</dbReference>
<evidence type="ECO:0000259" key="1">
    <source>
        <dbReference type="Pfam" id="PF04422"/>
    </source>
</evidence>
<evidence type="ECO:0000259" key="2">
    <source>
        <dbReference type="Pfam" id="PF04432"/>
    </source>
</evidence>
<sequence>MKVYAAYYNENTVRQQSSSGGIFSAIAISILKDNGVVYGVAMTKDCYSAEYIRVEKEDELKLLRGSKYLQAKVGDTYRDVEGDLKNGKMVLFSGTGCQINGLKKFLNVKYDNLVCVDVICHGVPSPNLWKQYALYQEKNREKLVAVDFRCKDTGWKSFGMKENEIYIPKEDSFYMQVFLKNYCLRPSCYKCKAKKEKYSDITIADFWGIDKILPEMFDDNGTSLVIVRTEKGESIWKKIEANLYAKEATYEEGVRNNVAEYSSAKKPKKRERFYVDLNNMNFNKFKKKYGASWGVRQKRKLKKFLQFFGGGIQSILYILRF</sequence>
<organism evidence="3 4">
    <name type="scientific">Laedolimicola intestinihominis</name>
    <dbReference type="NCBI Taxonomy" id="3133166"/>
    <lineage>
        <taxon>Bacteria</taxon>
        <taxon>Bacillati</taxon>
        <taxon>Bacillota</taxon>
        <taxon>Clostridia</taxon>
        <taxon>Lachnospirales</taxon>
        <taxon>Lachnospiraceae</taxon>
        <taxon>Laedolimicola</taxon>
    </lineage>
</organism>